<dbReference type="Proteomes" id="UP000012174">
    <property type="component" value="Unassembled WGS sequence"/>
</dbReference>
<accession>M7SAV2</accession>
<organism evidence="2 3">
    <name type="scientific">Eutypa lata (strain UCR-EL1)</name>
    <name type="common">Grapevine dieback disease fungus</name>
    <name type="synonym">Eutypa armeniacae</name>
    <dbReference type="NCBI Taxonomy" id="1287681"/>
    <lineage>
        <taxon>Eukaryota</taxon>
        <taxon>Fungi</taxon>
        <taxon>Dikarya</taxon>
        <taxon>Ascomycota</taxon>
        <taxon>Pezizomycotina</taxon>
        <taxon>Sordariomycetes</taxon>
        <taxon>Xylariomycetidae</taxon>
        <taxon>Xylariales</taxon>
        <taxon>Diatrypaceae</taxon>
        <taxon>Eutypa</taxon>
    </lineage>
</organism>
<dbReference type="OrthoDB" id="3200163at2759"/>
<feature type="coiled-coil region" evidence="1">
    <location>
        <begin position="135"/>
        <end position="162"/>
    </location>
</feature>
<protein>
    <submittedName>
        <fullName evidence="2">Uncharacterized protein</fullName>
    </submittedName>
</protein>
<reference evidence="3" key="1">
    <citation type="journal article" date="2013" name="Genome Announc.">
        <title>Draft genome sequence of the grapevine dieback fungus Eutypa lata UCR-EL1.</title>
        <authorList>
            <person name="Blanco-Ulate B."/>
            <person name="Rolshausen P.E."/>
            <person name="Cantu D."/>
        </authorList>
    </citation>
    <scope>NUCLEOTIDE SEQUENCE [LARGE SCALE GENOMIC DNA]</scope>
    <source>
        <strain evidence="3">UCR-EL1</strain>
    </source>
</reference>
<dbReference type="KEGG" id="ela:UCREL1_9763"/>
<name>M7SAV2_EUTLA</name>
<dbReference type="eggNOG" id="ENOG502SQZW">
    <property type="taxonomic scope" value="Eukaryota"/>
</dbReference>
<proteinExistence type="predicted"/>
<dbReference type="HOGENOM" id="CLU_113364_0_0_1"/>
<sequence length="165" mass="18313">MYAQSAIAPYGRTRGRKMAEALSVAASGLAIAQVAAQVGVVVFKLKQLLDEVKDVPDNIADLMQQIDCLDPALFDAECNFSETDLPSILWNDVAAKRSTAYCRNALKALTELVEELSHQVNSPRKFHQRIVSVKVVLKRATIKKLEKRLENAIRMLSLAQQSYLV</sequence>
<evidence type="ECO:0000256" key="1">
    <source>
        <dbReference type="SAM" id="Coils"/>
    </source>
</evidence>
<dbReference type="AlphaFoldDB" id="M7SAV2"/>
<keyword evidence="1" id="KW-0175">Coiled coil</keyword>
<dbReference type="EMBL" id="KB707241">
    <property type="protein sequence ID" value="EMR63304.1"/>
    <property type="molecule type" value="Genomic_DNA"/>
</dbReference>
<keyword evidence="3" id="KW-1185">Reference proteome</keyword>
<evidence type="ECO:0000313" key="2">
    <source>
        <dbReference type="EMBL" id="EMR63304.1"/>
    </source>
</evidence>
<dbReference type="OMA" id="QSAIAPY"/>
<evidence type="ECO:0000313" key="3">
    <source>
        <dbReference type="Proteomes" id="UP000012174"/>
    </source>
</evidence>
<gene>
    <name evidence="2" type="ORF">UCREL1_9763</name>
</gene>